<feature type="compositionally biased region" description="Polar residues" evidence="1">
    <location>
        <begin position="851"/>
        <end position="897"/>
    </location>
</feature>
<keyword evidence="2" id="KW-0732">Signal</keyword>
<organism evidence="4 5">
    <name type="scientific">Maudiozyma exigua</name>
    <name type="common">Yeast</name>
    <name type="synonym">Kazachstania exigua</name>
    <dbReference type="NCBI Taxonomy" id="34358"/>
    <lineage>
        <taxon>Eukaryota</taxon>
        <taxon>Fungi</taxon>
        <taxon>Dikarya</taxon>
        <taxon>Ascomycota</taxon>
        <taxon>Saccharomycotina</taxon>
        <taxon>Saccharomycetes</taxon>
        <taxon>Saccharomycetales</taxon>
        <taxon>Saccharomycetaceae</taxon>
        <taxon>Maudiozyma</taxon>
    </lineage>
</organism>
<evidence type="ECO:0000313" key="5">
    <source>
        <dbReference type="Proteomes" id="UP000750334"/>
    </source>
</evidence>
<dbReference type="InterPro" id="IPR001283">
    <property type="entry name" value="CRISP-related"/>
</dbReference>
<comment type="caution">
    <text evidence="4">The sequence shown here is derived from an EMBL/GenBank/DDBJ whole genome shotgun (WGS) entry which is preliminary data.</text>
</comment>
<evidence type="ECO:0000259" key="3">
    <source>
        <dbReference type="SMART" id="SM00198"/>
    </source>
</evidence>
<proteinExistence type="predicted"/>
<feature type="region of interest" description="Disordered" evidence="1">
    <location>
        <begin position="691"/>
        <end position="743"/>
    </location>
</feature>
<dbReference type="SUPFAM" id="SSF55797">
    <property type="entry name" value="PR-1-like"/>
    <property type="match status" value="1"/>
</dbReference>
<feature type="region of interest" description="Disordered" evidence="1">
    <location>
        <begin position="518"/>
        <end position="540"/>
    </location>
</feature>
<dbReference type="InterPro" id="IPR035940">
    <property type="entry name" value="CAP_sf"/>
</dbReference>
<dbReference type="PANTHER" id="PTHR10334">
    <property type="entry name" value="CYSTEINE-RICH SECRETORY PROTEIN-RELATED"/>
    <property type="match status" value="1"/>
</dbReference>
<evidence type="ECO:0000313" key="4">
    <source>
        <dbReference type="EMBL" id="KAG0654519.1"/>
    </source>
</evidence>
<feature type="region of interest" description="Disordered" evidence="1">
    <location>
        <begin position="829"/>
        <end position="900"/>
    </location>
</feature>
<gene>
    <name evidence="4" type="ORF">C6P45_003356</name>
</gene>
<feature type="compositionally biased region" description="Polar residues" evidence="1">
    <location>
        <begin position="724"/>
        <end position="743"/>
    </location>
</feature>
<dbReference type="AlphaFoldDB" id="A0A9P6VTK8"/>
<feature type="domain" description="SCP" evidence="3">
    <location>
        <begin position="33"/>
        <end position="161"/>
    </location>
</feature>
<feature type="compositionally biased region" description="Low complexity" evidence="1">
    <location>
        <begin position="713"/>
        <end position="723"/>
    </location>
</feature>
<sequence length="1111" mass="120052">MNINFKFLIIFLLTFKVVTAVGVFDFLYKLSSTDQAYMLSAVNGKRSLHETTRPVKWSDTLASAAVTKLTNDFTCKGGISLSNDAYGYTYYFGTEGVGAAVESWYNGESSYNYDNPEINTANRDFIQLVWAQSTEIGCASRLCGTSTAYLCQYYQPGVYRDILSWNVFPPIDSSKTETSVATITLVQTDIATGTVTSINTETHVVTNTDITTETQVTIQFQTETQNLTNTETLTSTEIQTQTERLTNTDTVTHISVITDHHTNNQTVTYTQLHTKLSNATDIKYHTITDTVTVLSTVPTVVTQNLTVMQTETETETVTHNLIATEVVTHYYNTTDVSYESFTVTKDVTFLTTETVTLINSENNVITITEIKNVNFTNPAITINPINVTISETVTVTNNMTKTDTITSLGNYSYPEAITVTVTSIPDNVQNMTITVISTEVPVHNVTSTETITKTKGELITSFVTIVETNNVVSEATTTISITVKETVSLYITPSQLSSAHETVTMAITSTETIRETVTVSNSFPSESTSQTSSMTITSESSTKSSSLSVSAVITNNSKGSDTVSASSNIQLTSFSHSLLSSTLSSGDSKVIMSVDAESKIKASTKAIEHNAIDTHSYSTIISESNNNYSNSIESTRISLGLSHTIISDSNSLASKDYRETSTSSEEMTEMFFGTSISASSSAKQTDHVSINVNGNHETSSSTTLGQNSEEDSLSSSQNQGQNLTDQVSSIQSVSTDGSTGSNFMNLGTSTGNFIDQTSISTGIFKGTGQDISAVGSTTEILTTQSSIDQYTFSESSATQGTSTEVTPTLISHFASSVTSTIQGTSIEGTSTVADQDISTRGSISQDHERLSSSQPNISNLEQNENYPDTGQYENTLDSNGNSLGKDQFHNEATQSSGFKGGKSTMFSSYEQAHTAITSTLTKASNSGITNSTEAAPNMTENTNGNTVSDAYYSGKEKYLSHETGNNRFHKENRVSLSDQLDHISLSSSVSRETLSSVDFTTHATVSDDSTSSMDVSSHSVVISGTSVIPRETGNWNTRSSIEHRISDILEESSSLNTISHSTTLPSTVQIPTSDANRDTSVGLTFSNSATSIHLKTWKDMLPVLFFIFYLL</sequence>
<feature type="compositionally biased region" description="Polar residues" evidence="1">
    <location>
        <begin position="691"/>
        <end position="707"/>
    </location>
</feature>
<dbReference type="SMART" id="SM00198">
    <property type="entry name" value="SCP"/>
    <property type="match status" value="1"/>
</dbReference>
<evidence type="ECO:0000256" key="1">
    <source>
        <dbReference type="SAM" id="MobiDB-lite"/>
    </source>
</evidence>
<feature type="region of interest" description="Disordered" evidence="1">
    <location>
        <begin position="925"/>
        <end position="949"/>
    </location>
</feature>
<evidence type="ECO:0000256" key="2">
    <source>
        <dbReference type="SAM" id="SignalP"/>
    </source>
</evidence>
<dbReference type="Gene3D" id="3.40.33.10">
    <property type="entry name" value="CAP"/>
    <property type="match status" value="1"/>
</dbReference>
<dbReference type="EMBL" id="PUHR01000337">
    <property type="protein sequence ID" value="KAG0654519.1"/>
    <property type="molecule type" value="Genomic_DNA"/>
</dbReference>
<feature type="chain" id="PRO_5040191508" description="SCP domain-containing protein" evidence="2">
    <location>
        <begin position="21"/>
        <end position="1111"/>
    </location>
</feature>
<reference evidence="4 5" key="1">
    <citation type="submission" date="2020-11" db="EMBL/GenBank/DDBJ databases">
        <title>Kefir isolates.</title>
        <authorList>
            <person name="Marcisauskas S."/>
            <person name="Kim Y."/>
            <person name="Blasche S."/>
        </authorList>
    </citation>
    <scope>NUCLEOTIDE SEQUENCE [LARGE SCALE GENOMIC DNA]</scope>
    <source>
        <strain evidence="4 5">OG2</strain>
    </source>
</reference>
<name>A0A9P6VTK8_MAUEX</name>
<keyword evidence="5" id="KW-1185">Reference proteome</keyword>
<feature type="compositionally biased region" description="Polar residues" evidence="1">
    <location>
        <begin position="925"/>
        <end position="948"/>
    </location>
</feature>
<accession>A0A9P6VTK8</accession>
<dbReference type="OrthoDB" id="337038at2759"/>
<protein>
    <recommendedName>
        <fullName evidence="3">SCP domain-containing protein</fullName>
    </recommendedName>
</protein>
<feature type="compositionally biased region" description="Low complexity" evidence="1">
    <location>
        <begin position="520"/>
        <end position="540"/>
    </location>
</feature>
<feature type="signal peptide" evidence="2">
    <location>
        <begin position="1"/>
        <end position="20"/>
    </location>
</feature>
<feature type="compositionally biased region" description="Polar residues" evidence="1">
    <location>
        <begin position="829"/>
        <end position="844"/>
    </location>
</feature>
<dbReference type="Pfam" id="PF00188">
    <property type="entry name" value="CAP"/>
    <property type="match status" value="1"/>
</dbReference>
<dbReference type="Proteomes" id="UP000750334">
    <property type="component" value="Unassembled WGS sequence"/>
</dbReference>
<dbReference type="InterPro" id="IPR014044">
    <property type="entry name" value="CAP_dom"/>
</dbReference>